<proteinExistence type="predicted"/>
<evidence type="ECO:0000256" key="1">
    <source>
        <dbReference type="ARBA" id="ARBA00001964"/>
    </source>
</evidence>
<accession>T1B8L0</accession>
<evidence type="ECO:0000313" key="5">
    <source>
        <dbReference type="EMBL" id="EQD49354.1"/>
    </source>
</evidence>
<dbReference type="SUPFAM" id="SSF52518">
    <property type="entry name" value="Thiamin diphosphate-binding fold (THDP-binding)"/>
    <property type="match status" value="1"/>
</dbReference>
<gene>
    <name evidence="5" type="ORF">B1B_11679</name>
</gene>
<dbReference type="Pfam" id="PF02779">
    <property type="entry name" value="Transket_pyr"/>
    <property type="match status" value="1"/>
</dbReference>
<sequence>LPVAELMTVNFALLALDQIVNSAAKFHYMFGGQWSVPLVVRTVSGFGQLGPTHSQSFEGWFASVPGLKVVMPATPADAKGLLLAAIRDPDPVVFIEHSLLYSTKGEVPSGADGDGEVPIGKAKVVREGSDVTLVGYSRMLLQALQAAEVLEREDGISCEVVDLRTLRPLDYPTVANSVRRTHRLVLCGEDWRTGGFGASLLSEMQDRCFDDLDAPIQRVAMRDIPLPYSRQLEH</sequence>
<name>T1B8L0_9ZZZZ</name>
<reference evidence="5" key="1">
    <citation type="submission" date="2013-08" db="EMBL/GenBank/DDBJ databases">
        <authorList>
            <person name="Mendez C."/>
            <person name="Richter M."/>
            <person name="Ferrer M."/>
            <person name="Sanchez J."/>
        </authorList>
    </citation>
    <scope>NUCLEOTIDE SEQUENCE</scope>
</reference>
<dbReference type="SMART" id="SM00861">
    <property type="entry name" value="Transket_pyr"/>
    <property type="match status" value="1"/>
</dbReference>
<organism evidence="5">
    <name type="scientific">mine drainage metagenome</name>
    <dbReference type="NCBI Taxonomy" id="410659"/>
    <lineage>
        <taxon>unclassified sequences</taxon>
        <taxon>metagenomes</taxon>
        <taxon>ecological metagenomes</taxon>
    </lineage>
</organism>
<dbReference type="InterPro" id="IPR009014">
    <property type="entry name" value="Transketo_C/PFOR_II"/>
</dbReference>
<comment type="cofactor">
    <cofactor evidence="1">
        <name>thiamine diphosphate</name>
        <dbReference type="ChEBI" id="CHEBI:58937"/>
    </cofactor>
</comment>
<evidence type="ECO:0000259" key="4">
    <source>
        <dbReference type="SMART" id="SM00861"/>
    </source>
</evidence>
<comment type="caution">
    <text evidence="5">The sequence shown here is derived from an EMBL/GenBank/DDBJ whole genome shotgun (WGS) entry which is preliminary data.</text>
</comment>
<reference evidence="5" key="2">
    <citation type="journal article" date="2014" name="ISME J.">
        <title>Microbial stratification in low pH oxic and suboxic macroscopic growths along an acid mine drainage.</title>
        <authorList>
            <person name="Mendez-Garcia C."/>
            <person name="Mesa V."/>
            <person name="Sprenger R.R."/>
            <person name="Richter M."/>
            <person name="Diez M.S."/>
            <person name="Solano J."/>
            <person name="Bargiela R."/>
            <person name="Golyshina O.V."/>
            <person name="Manteca A."/>
            <person name="Ramos J.L."/>
            <person name="Gallego J.R."/>
            <person name="Llorente I."/>
            <person name="Martins Dos Santos V.A."/>
            <person name="Jensen O.N."/>
            <person name="Pelaez A.I."/>
            <person name="Sanchez J."/>
            <person name="Ferrer M."/>
        </authorList>
    </citation>
    <scope>NUCLEOTIDE SEQUENCE</scope>
</reference>
<dbReference type="SUPFAM" id="SSF52922">
    <property type="entry name" value="TK C-terminal domain-like"/>
    <property type="match status" value="1"/>
</dbReference>
<dbReference type="Pfam" id="PF02780">
    <property type="entry name" value="Transketolase_C"/>
    <property type="match status" value="1"/>
</dbReference>
<feature type="non-terminal residue" evidence="5">
    <location>
        <position position="234"/>
    </location>
</feature>
<evidence type="ECO:0000256" key="2">
    <source>
        <dbReference type="ARBA" id="ARBA00023002"/>
    </source>
</evidence>
<dbReference type="Gene3D" id="3.40.50.920">
    <property type="match status" value="1"/>
</dbReference>
<keyword evidence="3" id="KW-0786">Thiamine pyrophosphate</keyword>
<dbReference type="Gene3D" id="3.40.50.970">
    <property type="match status" value="1"/>
</dbReference>
<dbReference type="PANTHER" id="PTHR43257:SF2">
    <property type="entry name" value="PYRUVATE DEHYDROGENASE E1 COMPONENT SUBUNIT BETA"/>
    <property type="match status" value="1"/>
</dbReference>
<keyword evidence="5" id="KW-0670">Pyruvate</keyword>
<feature type="domain" description="Transketolase-like pyrimidine-binding" evidence="4">
    <location>
        <begin position="1"/>
        <end position="103"/>
    </location>
</feature>
<feature type="non-terminal residue" evidence="5">
    <location>
        <position position="1"/>
    </location>
</feature>
<evidence type="ECO:0000256" key="3">
    <source>
        <dbReference type="ARBA" id="ARBA00023052"/>
    </source>
</evidence>
<dbReference type="InterPro" id="IPR033248">
    <property type="entry name" value="Transketolase_C"/>
</dbReference>
<dbReference type="InterPro" id="IPR005475">
    <property type="entry name" value="Transketolase-like_Pyr-bd"/>
</dbReference>
<dbReference type="InterPro" id="IPR029061">
    <property type="entry name" value="THDP-binding"/>
</dbReference>
<dbReference type="EMBL" id="AUZY01007614">
    <property type="protein sequence ID" value="EQD49354.1"/>
    <property type="molecule type" value="Genomic_DNA"/>
</dbReference>
<dbReference type="GO" id="GO:0016491">
    <property type="term" value="F:oxidoreductase activity"/>
    <property type="evidence" value="ECO:0007669"/>
    <property type="project" value="UniProtKB-KW"/>
</dbReference>
<keyword evidence="2" id="KW-0560">Oxidoreductase</keyword>
<protein>
    <submittedName>
        <fullName evidence="5">Pyruvate dehydrogenase E1 component, beta subunit</fullName>
    </submittedName>
</protein>
<dbReference type="AlphaFoldDB" id="T1B8L0"/>
<dbReference type="PANTHER" id="PTHR43257">
    <property type="entry name" value="PYRUVATE DEHYDROGENASE E1 COMPONENT BETA SUBUNIT"/>
    <property type="match status" value="1"/>
</dbReference>
<dbReference type="FunFam" id="3.40.50.920:FF:000001">
    <property type="entry name" value="Pyruvate dehydrogenase E1 beta subunit"/>
    <property type="match status" value="1"/>
</dbReference>